<dbReference type="InterPro" id="IPR050834">
    <property type="entry name" value="Glycosyltransf_2"/>
</dbReference>
<keyword evidence="2" id="KW-0328">Glycosyltransferase</keyword>
<name>A0ABT0WY76_9BURK</name>
<dbReference type="EC" id="2.4.-.-" evidence="2"/>
<dbReference type="SUPFAM" id="SSF53448">
    <property type="entry name" value="Nucleotide-diphospho-sugar transferases"/>
    <property type="match status" value="1"/>
</dbReference>
<keyword evidence="2" id="KW-0808">Transferase</keyword>
<reference evidence="2 3" key="1">
    <citation type="submission" date="2022-06" db="EMBL/GenBank/DDBJ databases">
        <title>Janthinobacterium kumbetensis sp. nov., isolated from spring water in Turkey.</title>
        <authorList>
            <person name="Inan Bektas K."/>
            <person name="Belduz A.A."/>
            <person name="Canakci S."/>
            <person name="Nalcaoglu A."/>
            <person name="Ceylan E."/>
            <person name="Kati H."/>
        </authorList>
    </citation>
    <scope>NUCLEOTIDE SEQUENCE [LARGE SCALE GENOMIC DNA]</scope>
    <source>
        <strain evidence="2 3">GK</strain>
    </source>
</reference>
<dbReference type="Pfam" id="PF00535">
    <property type="entry name" value="Glycos_transf_2"/>
    <property type="match status" value="1"/>
</dbReference>
<organism evidence="2 3">
    <name type="scientific">Janthinobacterium kumbetense</name>
    <dbReference type="NCBI Taxonomy" id="2950280"/>
    <lineage>
        <taxon>Bacteria</taxon>
        <taxon>Pseudomonadati</taxon>
        <taxon>Pseudomonadota</taxon>
        <taxon>Betaproteobacteria</taxon>
        <taxon>Burkholderiales</taxon>
        <taxon>Oxalobacteraceae</taxon>
        <taxon>Janthinobacterium</taxon>
    </lineage>
</organism>
<dbReference type="GO" id="GO:0016757">
    <property type="term" value="F:glycosyltransferase activity"/>
    <property type="evidence" value="ECO:0007669"/>
    <property type="project" value="UniProtKB-KW"/>
</dbReference>
<dbReference type="InterPro" id="IPR029044">
    <property type="entry name" value="Nucleotide-diphossugar_trans"/>
</dbReference>
<proteinExistence type="predicted"/>
<comment type="caution">
    <text evidence="2">The sequence shown here is derived from an EMBL/GenBank/DDBJ whole genome shotgun (WGS) entry which is preliminary data.</text>
</comment>
<feature type="domain" description="Glycosyltransferase 2-like" evidence="1">
    <location>
        <begin position="33"/>
        <end position="165"/>
    </location>
</feature>
<evidence type="ECO:0000313" key="3">
    <source>
        <dbReference type="Proteomes" id="UP001202243"/>
    </source>
</evidence>
<accession>A0ABT0WY76</accession>
<keyword evidence="3" id="KW-1185">Reference proteome</keyword>
<dbReference type="PANTHER" id="PTHR43685:SF2">
    <property type="entry name" value="GLYCOSYLTRANSFERASE 2-LIKE DOMAIN-CONTAINING PROTEIN"/>
    <property type="match status" value="1"/>
</dbReference>
<dbReference type="EMBL" id="JAMQGR010000015">
    <property type="protein sequence ID" value="MCM2568975.1"/>
    <property type="molecule type" value="Genomic_DNA"/>
</dbReference>
<protein>
    <submittedName>
        <fullName evidence="2">Glycosyltransferase</fullName>
        <ecNumber evidence="2">2.4.-.-</ecNumber>
    </submittedName>
</protein>
<dbReference type="PANTHER" id="PTHR43685">
    <property type="entry name" value="GLYCOSYLTRANSFERASE"/>
    <property type="match status" value="1"/>
</dbReference>
<gene>
    <name evidence="2" type="ORF">NCG91_25450</name>
</gene>
<dbReference type="InterPro" id="IPR001173">
    <property type="entry name" value="Glyco_trans_2-like"/>
</dbReference>
<evidence type="ECO:0000313" key="2">
    <source>
        <dbReference type="EMBL" id="MCM2568975.1"/>
    </source>
</evidence>
<dbReference type="RefSeq" id="WP_251351711.1">
    <property type="nucleotide sequence ID" value="NZ_JAMQGR010000015.1"/>
</dbReference>
<dbReference type="Proteomes" id="UP001202243">
    <property type="component" value="Unassembled WGS sequence"/>
</dbReference>
<dbReference type="Gene3D" id="3.90.550.10">
    <property type="entry name" value="Spore Coat Polysaccharide Biosynthesis Protein SpsA, Chain A"/>
    <property type="match status" value="1"/>
</dbReference>
<sequence length="344" mass="39773">MNILDIEDQFAICADRPSSLIIDGGKRLMPTLSIMIPTYRRPDMLAQAIRSVLAQASDIDFEIVVVDNDHSMSEQVDELIRQFADDRLRLFRNSENLGMFGNWNRCIELARSEWISILNDDDLLHPDFVAEMFSVLKKDPSISLLYCRSIFMDARGSLNQQLKNRIKQGLKNIKNTWFLPHLSRIPISHVYMDAPSSALGLIFKRSHAMQIGGYKASAFPSSDYVFFTMYFLNFGASRLNKTLAYYRIHENETANPATGEGFIAKNIQLRRALEKHVDVPPSLLRQYAQFYALVTIKQYKNFWNIDLDLPRLRREHGLSKLPATPFFHLSRLVLRLCFLFSRKK</sequence>
<evidence type="ECO:0000259" key="1">
    <source>
        <dbReference type="Pfam" id="PF00535"/>
    </source>
</evidence>